<dbReference type="InterPro" id="IPR029787">
    <property type="entry name" value="Nucleotide_cyclase"/>
</dbReference>
<evidence type="ECO:0000256" key="3">
    <source>
        <dbReference type="SAM" id="MobiDB-lite"/>
    </source>
</evidence>
<reference evidence="7" key="1">
    <citation type="submission" date="2016-10" db="EMBL/GenBank/DDBJ databases">
        <authorList>
            <person name="Varghese N."/>
            <person name="Submissions S."/>
        </authorList>
    </citation>
    <scope>NUCLEOTIDE SEQUENCE [LARGE SCALE GENOMIC DNA]</scope>
    <source>
        <strain evidence="7">CGMCC 1.10658</strain>
    </source>
</reference>
<feature type="transmembrane region" description="Helical" evidence="4">
    <location>
        <begin position="211"/>
        <end position="227"/>
    </location>
</feature>
<dbReference type="GO" id="GO:1902201">
    <property type="term" value="P:negative regulation of bacterial-type flagellum-dependent cell motility"/>
    <property type="evidence" value="ECO:0007669"/>
    <property type="project" value="TreeGrafter"/>
</dbReference>
<sequence length="406" mass="43601">MPFLVNTLRYGWLSALTLGLAAALYFQPVPIDIAILPRLALLLLGAALGLGIYFKASRLAFVACQLLAGYILLGQIPADGRSWLVAHGLALLALNTSIVMALRDRSVISFFGLLLAGVLVLEMLGLGYLYDCCAGIVTAARPLAVVLAGLPLGHIGDWLVSLGWADLGFLVAAILGLAVAAVRRDPVNLGLLSSVLLTGAVYVLGAGPRTLVILAACAGLLLALLALRSAYELAFRDDLTGIPSRRAYSRYLLTLGRSFSIAVVDIDHFKKLNDRYGHQVGDQALRMVAGKIARYGGGRAFRYGGEEFVLVFRGRNRERAERALEDMRKRIAGYPLRIRGANRPHNKSAGKRLRGRGGSQSIKTSVSVGLASASRDMRSPDEVLAAADKALYRAKRAGRNRVCTHK</sequence>
<dbReference type="RefSeq" id="WP_091507751.1">
    <property type="nucleotide sequence ID" value="NZ_FNFH01000001.1"/>
</dbReference>
<dbReference type="InterPro" id="IPR043128">
    <property type="entry name" value="Rev_trsase/Diguanyl_cyclase"/>
</dbReference>
<dbReference type="OrthoDB" id="9812260at2"/>
<keyword evidence="4" id="KW-1133">Transmembrane helix</keyword>
<feature type="region of interest" description="Disordered" evidence="3">
    <location>
        <begin position="340"/>
        <end position="364"/>
    </location>
</feature>
<dbReference type="EC" id="2.7.7.65" evidence="1"/>
<dbReference type="AlphaFoldDB" id="A0A1G8VG85"/>
<dbReference type="Proteomes" id="UP000199305">
    <property type="component" value="Unassembled WGS sequence"/>
</dbReference>
<keyword evidence="7" id="KW-1185">Reference proteome</keyword>
<feature type="transmembrane region" description="Helical" evidence="4">
    <location>
        <begin position="187"/>
        <end position="205"/>
    </location>
</feature>
<dbReference type="PROSITE" id="PS50887">
    <property type="entry name" value="GGDEF"/>
    <property type="match status" value="1"/>
</dbReference>
<feature type="transmembrane region" description="Helical" evidence="4">
    <location>
        <begin position="158"/>
        <end position="180"/>
    </location>
</feature>
<dbReference type="GO" id="GO:0052621">
    <property type="term" value="F:diguanylate cyclase activity"/>
    <property type="evidence" value="ECO:0007669"/>
    <property type="project" value="UniProtKB-EC"/>
</dbReference>
<gene>
    <name evidence="6" type="ORF">SAMN05216212_0556</name>
</gene>
<evidence type="ECO:0000256" key="4">
    <source>
        <dbReference type="SAM" id="Phobius"/>
    </source>
</evidence>
<proteinExistence type="predicted"/>
<name>A0A1G8VG85_9GAMM</name>
<dbReference type="STRING" id="658219.SAMN05216212_0556"/>
<dbReference type="InterPro" id="IPR050469">
    <property type="entry name" value="Diguanylate_Cyclase"/>
</dbReference>
<dbReference type="SMART" id="SM00267">
    <property type="entry name" value="GGDEF"/>
    <property type="match status" value="1"/>
</dbReference>
<dbReference type="GO" id="GO:0005886">
    <property type="term" value="C:plasma membrane"/>
    <property type="evidence" value="ECO:0007669"/>
    <property type="project" value="TreeGrafter"/>
</dbReference>
<dbReference type="EMBL" id="FNFH01000001">
    <property type="protein sequence ID" value="SDJ65058.1"/>
    <property type="molecule type" value="Genomic_DNA"/>
</dbReference>
<dbReference type="SUPFAM" id="SSF55073">
    <property type="entry name" value="Nucleotide cyclase"/>
    <property type="match status" value="1"/>
</dbReference>
<dbReference type="CDD" id="cd01949">
    <property type="entry name" value="GGDEF"/>
    <property type="match status" value="1"/>
</dbReference>
<feature type="compositionally biased region" description="Basic residues" evidence="3">
    <location>
        <begin position="340"/>
        <end position="355"/>
    </location>
</feature>
<dbReference type="Pfam" id="PF00990">
    <property type="entry name" value="GGDEF"/>
    <property type="match status" value="1"/>
</dbReference>
<protein>
    <recommendedName>
        <fullName evidence="1">diguanylate cyclase</fullName>
        <ecNumber evidence="1">2.7.7.65</ecNumber>
    </recommendedName>
</protein>
<keyword evidence="4" id="KW-0472">Membrane</keyword>
<evidence type="ECO:0000256" key="1">
    <source>
        <dbReference type="ARBA" id="ARBA00012528"/>
    </source>
</evidence>
<dbReference type="PANTHER" id="PTHR45138">
    <property type="entry name" value="REGULATORY COMPONENTS OF SENSORY TRANSDUCTION SYSTEM"/>
    <property type="match status" value="1"/>
</dbReference>
<organism evidence="6 7">
    <name type="scientific">Microbulbifer yueqingensis</name>
    <dbReference type="NCBI Taxonomy" id="658219"/>
    <lineage>
        <taxon>Bacteria</taxon>
        <taxon>Pseudomonadati</taxon>
        <taxon>Pseudomonadota</taxon>
        <taxon>Gammaproteobacteria</taxon>
        <taxon>Cellvibrionales</taxon>
        <taxon>Microbulbiferaceae</taxon>
        <taxon>Microbulbifer</taxon>
    </lineage>
</organism>
<feature type="transmembrane region" description="Helical" evidence="4">
    <location>
        <begin position="33"/>
        <end position="54"/>
    </location>
</feature>
<feature type="transmembrane region" description="Helical" evidence="4">
    <location>
        <begin position="109"/>
        <end position="130"/>
    </location>
</feature>
<evidence type="ECO:0000256" key="2">
    <source>
        <dbReference type="ARBA" id="ARBA00034247"/>
    </source>
</evidence>
<dbReference type="Gene3D" id="3.30.70.270">
    <property type="match status" value="1"/>
</dbReference>
<accession>A0A1G8VG85</accession>
<feature type="transmembrane region" description="Helical" evidence="4">
    <location>
        <begin position="7"/>
        <end position="27"/>
    </location>
</feature>
<feature type="transmembrane region" description="Helical" evidence="4">
    <location>
        <begin position="84"/>
        <end position="102"/>
    </location>
</feature>
<dbReference type="PANTHER" id="PTHR45138:SF9">
    <property type="entry name" value="DIGUANYLATE CYCLASE DGCM-RELATED"/>
    <property type="match status" value="1"/>
</dbReference>
<feature type="domain" description="GGDEF" evidence="5">
    <location>
        <begin position="257"/>
        <end position="406"/>
    </location>
</feature>
<keyword evidence="4" id="KW-0812">Transmembrane</keyword>
<dbReference type="NCBIfam" id="TIGR00254">
    <property type="entry name" value="GGDEF"/>
    <property type="match status" value="1"/>
</dbReference>
<evidence type="ECO:0000313" key="7">
    <source>
        <dbReference type="Proteomes" id="UP000199305"/>
    </source>
</evidence>
<feature type="transmembrane region" description="Helical" evidence="4">
    <location>
        <begin position="59"/>
        <end position="78"/>
    </location>
</feature>
<evidence type="ECO:0000313" key="6">
    <source>
        <dbReference type="EMBL" id="SDJ65058.1"/>
    </source>
</evidence>
<dbReference type="GO" id="GO:0043709">
    <property type="term" value="P:cell adhesion involved in single-species biofilm formation"/>
    <property type="evidence" value="ECO:0007669"/>
    <property type="project" value="TreeGrafter"/>
</dbReference>
<comment type="catalytic activity">
    <reaction evidence="2">
        <text>2 GTP = 3',3'-c-di-GMP + 2 diphosphate</text>
        <dbReference type="Rhea" id="RHEA:24898"/>
        <dbReference type="ChEBI" id="CHEBI:33019"/>
        <dbReference type="ChEBI" id="CHEBI:37565"/>
        <dbReference type="ChEBI" id="CHEBI:58805"/>
        <dbReference type="EC" id="2.7.7.65"/>
    </reaction>
</comment>
<evidence type="ECO:0000259" key="5">
    <source>
        <dbReference type="PROSITE" id="PS50887"/>
    </source>
</evidence>
<dbReference type="InterPro" id="IPR000160">
    <property type="entry name" value="GGDEF_dom"/>
</dbReference>